<feature type="domain" description="OmpA-like" evidence="6">
    <location>
        <begin position="155"/>
        <end position="271"/>
    </location>
</feature>
<dbReference type="PANTHER" id="PTHR30329">
    <property type="entry name" value="STATOR ELEMENT OF FLAGELLAR MOTOR COMPLEX"/>
    <property type="match status" value="1"/>
</dbReference>
<comment type="caution">
    <text evidence="7">The sequence shown here is derived from an EMBL/GenBank/DDBJ whole genome shotgun (WGS) entry which is preliminary data.</text>
</comment>
<dbReference type="InterPro" id="IPR050330">
    <property type="entry name" value="Bact_OuterMem_StrucFunc"/>
</dbReference>
<dbReference type="AlphaFoldDB" id="A0A5E8H9L1"/>
<dbReference type="PRINTS" id="PR01021">
    <property type="entry name" value="OMPADOMAIN"/>
</dbReference>
<organism evidence="7 8">
    <name type="scientific">Leptospira yanagawae serovar Saopaulo str. Sao Paulo = ATCC 700523</name>
    <dbReference type="NCBI Taxonomy" id="1249483"/>
    <lineage>
        <taxon>Bacteria</taxon>
        <taxon>Pseudomonadati</taxon>
        <taxon>Spirochaetota</taxon>
        <taxon>Spirochaetia</taxon>
        <taxon>Leptospirales</taxon>
        <taxon>Leptospiraceae</taxon>
        <taxon>Leptospira</taxon>
    </lineage>
</organism>
<keyword evidence="5" id="KW-1133">Transmembrane helix</keyword>
<keyword evidence="2 4" id="KW-0472">Membrane</keyword>
<dbReference type="PROSITE" id="PS51123">
    <property type="entry name" value="OMPA_2"/>
    <property type="match status" value="1"/>
</dbReference>
<keyword evidence="5" id="KW-0812">Transmembrane</keyword>
<name>A0A5E8H9L1_9LEPT</name>
<dbReference type="InterPro" id="IPR006664">
    <property type="entry name" value="OMP_bac"/>
</dbReference>
<dbReference type="Gene3D" id="3.30.1330.60">
    <property type="entry name" value="OmpA-like domain"/>
    <property type="match status" value="1"/>
</dbReference>
<feature type="transmembrane region" description="Helical" evidence="5">
    <location>
        <begin position="111"/>
        <end position="132"/>
    </location>
</feature>
<protein>
    <submittedName>
        <fullName evidence="7">OmpA family protein</fullName>
    </submittedName>
</protein>
<dbReference type="InterPro" id="IPR036737">
    <property type="entry name" value="OmpA-like_sf"/>
</dbReference>
<dbReference type="SUPFAM" id="SSF103088">
    <property type="entry name" value="OmpA-like"/>
    <property type="match status" value="1"/>
</dbReference>
<gene>
    <name evidence="7" type="ORF">LEP1GSC202_3199</name>
</gene>
<evidence type="ECO:0000256" key="5">
    <source>
        <dbReference type="SAM" id="Phobius"/>
    </source>
</evidence>
<evidence type="ECO:0000256" key="2">
    <source>
        <dbReference type="ARBA" id="ARBA00023136"/>
    </source>
</evidence>
<dbReference type="Proteomes" id="UP000013996">
    <property type="component" value="Unassembled WGS sequence"/>
</dbReference>
<feature type="transmembrane region" description="Helical" evidence="5">
    <location>
        <begin position="32"/>
        <end position="50"/>
    </location>
</feature>
<accession>A0A5E8H9L1</accession>
<proteinExistence type="predicted"/>
<dbReference type="STRING" id="1249483.LEP1GSC202_3199"/>
<evidence type="ECO:0000259" key="6">
    <source>
        <dbReference type="PROSITE" id="PS51123"/>
    </source>
</evidence>
<dbReference type="EMBL" id="AOGX02000024">
    <property type="protein sequence ID" value="EOQ87965.1"/>
    <property type="molecule type" value="Genomic_DNA"/>
</dbReference>
<evidence type="ECO:0000256" key="4">
    <source>
        <dbReference type="PROSITE-ProRule" id="PRU00473"/>
    </source>
</evidence>
<feature type="transmembrane region" description="Helical" evidence="5">
    <location>
        <begin position="56"/>
        <end position="74"/>
    </location>
</feature>
<evidence type="ECO:0000256" key="3">
    <source>
        <dbReference type="ARBA" id="ARBA00023237"/>
    </source>
</evidence>
<dbReference type="InterPro" id="IPR006665">
    <property type="entry name" value="OmpA-like"/>
</dbReference>
<evidence type="ECO:0000256" key="1">
    <source>
        <dbReference type="ARBA" id="ARBA00004442"/>
    </source>
</evidence>
<evidence type="ECO:0000313" key="8">
    <source>
        <dbReference type="Proteomes" id="UP000013996"/>
    </source>
</evidence>
<dbReference type="CDD" id="cd07185">
    <property type="entry name" value="OmpA_C-like"/>
    <property type="match status" value="1"/>
</dbReference>
<sequence>MEILLANKEDFFKLCPKPSFQMLARTITLKQIISGILSLSLLTTISCGLSDNTKRLILSTSIGCGVGLALGAVYDESQRKKDTKDKKNNFQRQIKESLALEKKKPQNKGKIIGLGAGCLAGLGTGFYLNTMYDNMAEEMKKQGIKLEKVERGGDTVALTASMDGGIAFEDGKADLKGKGKENIDKLAEALAAYPETKINISGHANRTGAEDLNIRLSQDRAVTAKDAIIENGVEGKRIGTVQGLGSSTPLKNVDPKDGSNRRVEVEIIPAS</sequence>
<comment type="subcellular location">
    <subcellularLocation>
        <location evidence="1">Cell outer membrane</location>
    </subcellularLocation>
</comment>
<reference evidence="7 8" key="1">
    <citation type="submission" date="2013-04" db="EMBL/GenBank/DDBJ databases">
        <authorList>
            <person name="Harkins D.M."/>
            <person name="Durkin A.S."/>
            <person name="Brinkac L.M."/>
            <person name="Haft D.H."/>
            <person name="Selengut J.D."/>
            <person name="Sanka R."/>
            <person name="DePew J."/>
            <person name="Purushe J."/>
            <person name="Hartskeerl R.A."/>
            <person name="Ahmed A."/>
            <person name="van der Linden H."/>
            <person name="Goris M.G.A."/>
            <person name="Vinetz J.M."/>
            <person name="Sutton G.G."/>
            <person name="Nierman W.C."/>
            <person name="Fouts D.E."/>
        </authorList>
    </citation>
    <scope>NUCLEOTIDE SEQUENCE [LARGE SCALE GENOMIC DNA]</scope>
    <source>
        <strain evidence="7 8">Sao Paulo</strain>
    </source>
</reference>
<evidence type="ECO:0000313" key="7">
    <source>
        <dbReference type="EMBL" id="EOQ87965.1"/>
    </source>
</evidence>
<keyword evidence="3" id="KW-0998">Cell outer membrane</keyword>
<dbReference type="GO" id="GO:0009279">
    <property type="term" value="C:cell outer membrane"/>
    <property type="evidence" value="ECO:0007669"/>
    <property type="project" value="UniProtKB-SubCell"/>
</dbReference>
<dbReference type="Pfam" id="PF00691">
    <property type="entry name" value="OmpA"/>
    <property type="match status" value="1"/>
</dbReference>
<dbReference type="PANTHER" id="PTHR30329:SF21">
    <property type="entry name" value="LIPOPROTEIN YIAD-RELATED"/>
    <property type="match status" value="1"/>
</dbReference>